<organism evidence="2 3">
    <name type="scientific">Intoshia linei</name>
    <dbReference type="NCBI Taxonomy" id="1819745"/>
    <lineage>
        <taxon>Eukaryota</taxon>
        <taxon>Metazoa</taxon>
        <taxon>Spiralia</taxon>
        <taxon>Lophotrochozoa</taxon>
        <taxon>Mesozoa</taxon>
        <taxon>Orthonectida</taxon>
        <taxon>Rhopaluridae</taxon>
        <taxon>Intoshia</taxon>
    </lineage>
</organism>
<evidence type="ECO:0000313" key="2">
    <source>
        <dbReference type="EMBL" id="OAF71651.1"/>
    </source>
</evidence>
<comment type="caution">
    <text evidence="2">The sequence shown here is derived from an EMBL/GenBank/DDBJ whole genome shotgun (WGS) entry which is preliminary data.</text>
</comment>
<dbReference type="AlphaFoldDB" id="A0A177BDK8"/>
<dbReference type="EMBL" id="LWCA01000034">
    <property type="protein sequence ID" value="OAF71651.1"/>
    <property type="molecule type" value="Genomic_DNA"/>
</dbReference>
<dbReference type="Proteomes" id="UP000078046">
    <property type="component" value="Unassembled WGS sequence"/>
</dbReference>
<reference evidence="2 3" key="1">
    <citation type="submission" date="2016-04" db="EMBL/GenBank/DDBJ databases">
        <title>The genome of Intoshia linei affirms orthonectids as highly simplified spiralians.</title>
        <authorList>
            <person name="Mikhailov K.V."/>
            <person name="Slusarev G.S."/>
            <person name="Nikitin M.A."/>
            <person name="Logacheva M.D."/>
            <person name="Penin A."/>
            <person name="Aleoshin V."/>
            <person name="Panchin Y.V."/>
        </authorList>
    </citation>
    <scope>NUCLEOTIDE SEQUENCE [LARGE SCALE GENOMIC DNA]</scope>
    <source>
        <strain evidence="2">Intl2013</strain>
        <tissue evidence="2">Whole animal</tissue>
    </source>
</reference>
<keyword evidence="1" id="KW-0732">Signal</keyword>
<evidence type="ECO:0000313" key="3">
    <source>
        <dbReference type="Proteomes" id="UP000078046"/>
    </source>
</evidence>
<accession>A0A177BDK8</accession>
<feature type="non-terminal residue" evidence="2">
    <location>
        <position position="92"/>
    </location>
</feature>
<evidence type="ECO:0000256" key="1">
    <source>
        <dbReference type="SAM" id="SignalP"/>
    </source>
</evidence>
<proteinExistence type="predicted"/>
<gene>
    <name evidence="2" type="ORF">A3Q56_00546</name>
</gene>
<feature type="signal peptide" evidence="1">
    <location>
        <begin position="1"/>
        <end position="26"/>
    </location>
</feature>
<keyword evidence="3" id="KW-1185">Reference proteome</keyword>
<protein>
    <submittedName>
        <fullName evidence="2">Uncharacterized protein</fullName>
    </submittedName>
</protein>
<feature type="chain" id="PRO_5008056957" evidence="1">
    <location>
        <begin position="27"/>
        <end position="92"/>
    </location>
</feature>
<name>A0A177BDK8_9BILA</name>
<sequence length="92" mass="10163">MTFKAYFIILLTTLLFNQCWCPGAETDIVNATTDTNTVTTDSSNPDNDAAGVSNIIEVPQETIDLSTLKCTKIGDFLIFCTDMNFSIKQNDE</sequence>